<reference evidence="4" key="1">
    <citation type="journal article" date="2011" name="Nature">
        <title>A high-resolution map of human evolutionary constraint using 29 mammals.</title>
        <authorList>
            <person name="Lindblad-Toh K."/>
            <person name="Garber M."/>
            <person name="Zuk O."/>
            <person name="Lin M.F."/>
            <person name="Parker B.J."/>
            <person name="Washietl S."/>
            <person name="Kheradpour P."/>
            <person name="Ernst J."/>
            <person name="Jordan G."/>
            <person name="Mauceli E."/>
            <person name="Ward L.D."/>
            <person name="Lowe C.B."/>
            <person name="Holloway A.K."/>
            <person name="Clamp M."/>
            <person name="Gnerre S."/>
            <person name="Alfoldi J."/>
            <person name="Beal K."/>
            <person name="Chang J."/>
            <person name="Clawson H."/>
            <person name="Cuff J."/>
            <person name="Di Palma F."/>
            <person name="Fitzgerald S."/>
            <person name="Flicek P."/>
            <person name="Guttman M."/>
            <person name="Hubisz M.J."/>
            <person name="Jaffe D.B."/>
            <person name="Jungreis I."/>
            <person name="Kent W.J."/>
            <person name="Kostka D."/>
            <person name="Lara M."/>
            <person name="Martins A.L."/>
            <person name="Massingham T."/>
            <person name="Moltke I."/>
            <person name="Raney B.J."/>
            <person name="Rasmussen M.D."/>
            <person name="Robinson J."/>
            <person name="Stark A."/>
            <person name="Vilella A.J."/>
            <person name="Wen J."/>
            <person name="Xie X."/>
            <person name="Zody M.C."/>
            <person name="Baldwin J."/>
            <person name="Bloom T."/>
            <person name="Chin C.W."/>
            <person name="Heiman D."/>
            <person name="Nicol R."/>
            <person name="Nusbaum C."/>
            <person name="Young S."/>
            <person name="Wilkinson J."/>
            <person name="Worley K.C."/>
            <person name="Kovar C.L."/>
            <person name="Muzny D.M."/>
            <person name="Gibbs R.A."/>
            <person name="Cree A."/>
            <person name="Dihn H.H."/>
            <person name="Fowler G."/>
            <person name="Jhangiani S."/>
            <person name="Joshi V."/>
            <person name="Lee S."/>
            <person name="Lewis L.R."/>
            <person name="Nazareth L.V."/>
            <person name="Okwuonu G."/>
            <person name="Santibanez J."/>
            <person name="Warren W.C."/>
            <person name="Mardis E.R."/>
            <person name="Weinstock G.M."/>
            <person name="Wilson R.K."/>
            <person name="Delehaunty K."/>
            <person name="Dooling D."/>
            <person name="Fronik C."/>
            <person name="Fulton L."/>
            <person name="Fulton B."/>
            <person name="Graves T."/>
            <person name="Minx P."/>
            <person name="Sodergren E."/>
            <person name="Birney E."/>
            <person name="Margulies E.H."/>
            <person name="Herrero J."/>
            <person name="Green E.D."/>
            <person name="Haussler D."/>
            <person name="Siepel A."/>
            <person name="Goldman N."/>
            <person name="Pollard K.S."/>
            <person name="Pedersen J.S."/>
            <person name="Lander E.S."/>
            <person name="Kellis M."/>
        </authorList>
    </citation>
    <scope>NUCLEOTIDE SEQUENCE [LARGE SCALE GENOMIC DNA]</scope>
    <source>
        <strain evidence="4">2N</strain>
    </source>
</reference>
<feature type="chain" id="PRO_5013284560" description="VWFA domain-containing protein" evidence="1">
    <location>
        <begin position="26"/>
        <end position="72"/>
    </location>
</feature>
<organism evidence="3 4">
    <name type="scientific">Cavia porcellus</name>
    <name type="common">Guinea pig</name>
    <dbReference type="NCBI Taxonomy" id="10141"/>
    <lineage>
        <taxon>Eukaryota</taxon>
        <taxon>Metazoa</taxon>
        <taxon>Chordata</taxon>
        <taxon>Craniata</taxon>
        <taxon>Vertebrata</taxon>
        <taxon>Euteleostomi</taxon>
        <taxon>Mammalia</taxon>
        <taxon>Eutheria</taxon>
        <taxon>Euarchontoglires</taxon>
        <taxon>Glires</taxon>
        <taxon>Rodentia</taxon>
        <taxon>Hystricomorpha</taxon>
        <taxon>Caviidae</taxon>
        <taxon>Cavia</taxon>
    </lineage>
</organism>
<evidence type="ECO:0000256" key="1">
    <source>
        <dbReference type="SAM" id="SignalP"/>
    </source>
</evidence>
<reference evidence="3" key="3">
    <citation type="submission" date="2025-09" db="UniProtKB">
        <authorList>
            <consortium name="Ensembl"/>
        </authorList>
    </citation>
    <scope>IDENTIFICATION</scope>
    <source>
        <strain evidence="3">2N</strain>
    </source>
</reference>
<protein>
    <recommendedName>
        <fullName evidence="2">VWFA domain-containing protein</fullName>
    </recommendedName>
</protein>
<dbReference type="Bgee" id="ENSCPOG00000031355">
    <property type="expression patterns" value="Expressed in uterine cervix and 11 other cell types or tissues"/>
</dbReference>
<feature type="signal peptide" evidence="1">
    <location>
        <begin position="1"/>
        <end position="25"/>
    </location>
</feature>
<dbReference type="InterPro" id="IPR036465">
    <property type="entry name" value="vWFA_dom_sf"/>
</dbReference>
<accession>A0A286XUR8</accession>
<dbReference type="VEuPathDB" id="HostDB:ENSCPOG00000031355"/>
<dbReference type="STRING" id="10141.ENSCPOP00000029275"/>
<name>A0A286XUR8_CAVPO</name>
<dbReference type="Proteomes" id="UP000005447">
    <property type="component" value="Unassembled WGS sequence"/>
</dbReference>
<dbReference type="PROSITE" id="PS50234">
    <property type="entry name" value="VWFA"/>
    <property type="match status" value="1"/>
</dbReference>
<dbReference type="EMBL" id="AAKN02019275">
    <property type="status" value="NOT_ANNOTATED_CDS"/>
    <property type="molecule type" value="Genomic_DNA"/>
</dbReference>
<dbReference type="GeneTree" id="ENSGT00900000143236"/>
<proteinExistence type="predicted"/>
<dbReference type="Gene3D" id="3.40.50.410">
    <property type="entry name" value="von Willebrand factor, type A domain"/>
    <property type="match status" value="1"/>
</dbReference>
<sequence>MRKHRHLPLVATFCLFLSGFSTTYAQTAQDSADLIFLIDGSNYTGSSHFAVILDFLVNLLERLSVGLQQIRV</sequence>
<feature type="domain" description="VWFA" evidence="2">
    <location>
        <begin position="33"/>
        <end position="72"/>
    </location>
</feature>
<evidence type="ECO:0000259" key="2">
    <source>
        <dbReference type="PROSITE" id="PS50234"/>
    </source>
</evidence>
<keyword evidence="4" id="KW-1185">Reference proteome</keyword>
<dbReference type="InterPro" id="IPR002035">
    <property type="entry name" value="VWF_A"/>
</dbReference>
<evidence type="ECO:0000313" key="3">
    <source>
        <dbReference type="Ensembl" id="ENSCPOP00000029275.1"/>
    </source>
</evidence>
<keyword evidence="1" id="KW-0732">Signal</keyword>
<evidence type="ECO:0000313" key="4">
    <source>
        <dbReference type="Proteomes" id="UP000005447"/>
    </source>
</evidence>
<dbReference type="Ensembl" id="ENSCPOT00000048202.1">
    <property type="protein sequence ID" value="ENSCPOP00000029275.1"/>
    <property type="gene ID" value="ENSCPOG00000031355.1"/>
</dbReference>
<dbReference type="Pfam" id="PF00092">
    <property type="entry name" value="VWA"/>
    <property type="match status" value="1"/>
</dbReference>
<dbReference type="InParanoid" id="A0A286XUR8"/>
<dbReference type="SUPFAM" id="SSF53300">
    <property type="entry name" value="vWA-like"/>
    <property type="match status" value="1"/>
</dbReference>
<dbReference type="AlphaFoldDB" id="A0A286XUR8"/>
<reference evidence="3" key="2">
    <citation type="submission" date="2025-08" db="UniProtKB">
        <authorList>
            <consortium name="Ensembl"/>
        </authorList>
    </citation>
    <scope>IDENTIFICATION</scope>
    <source>
        <strain evidence="3">2N</strain>
    </source>
</reference>